<keyword evidence="1 3" id="KW-0175">Coiled coil</keyword>
<dbReference type="InterPro" id="IPR045177">
    <property type="entry name" value="FDM1-5/IDN2"/>
</dbReference>
<dbReference type="GO" id="GO:0080188">
    <property type="term" value="P:gene silencing by siRNA-directed DNA methylation"/>
    <property type="evidence" value="ECO:0007669"/>
    <property type="project" value="InterPro"/>
</dbReference>
<dbReference type="PANTHER" id="PTHR21596">
    <property type="entry name" value="RIBONUCLEASE P SUBUNIT P38"/>
    <property type="match status" value="1"/>
</dbReference>
<feature type="domain" description="Zinc finger-XS" evidence="6">
    <location>
        <begin position="40"/>
        <end position="79"/>
    </location>
</feature>
<evidence type="ECO:0000256" key="3">
    <source>
        <dbReference type="SAM" id="Coils"/>
    </source>
</evidence>
<evidence type="ECO:0000259" key="5">
    <source>
        <dbReference type="Pfam" id="PF03469"/>
    </source>
</evidence>
<keyword evidence="2" id="KW-0943">RNA-mediated gene silencing</keyword>
<dbReference type="InterPro" id="IPR005379">
    <property type="entry name" value="FDM1-5/IDN2_XH"/>
</dbReference>
<dbReference type="Pfam" id="PF03470">
    <property type="entry name" value="zf-XS"/>
    <property type="match status" value="1"/>
</dbReference>
<dbReference type="InterPro" id="IPR038588">
    <property type="entry name" value="XS_domain_sf"/>
</dbReference>
<reference evidence="7 8" key="1">
    <citation type="journal article" date="2022" name="Nat. Genet.">
        <title>Improved pea reference genome and pan-genome highlight genomic features and evolutionary characteristics.</title>
        <authorList>
            <person name="Yang T."/>
            <person name="Liu R."/>
            <person name="Luo Y."/>
            <person name="Hu S."/>
            <person name="Wang D."/>
            <person name="Wang C."/>
            <person name="Pandey M.K."/>
            <person name="Ge S."/>
            <person name="Xu Q."/>
            <person name="Li N."/>
            <person name="Li G."/>
            <person name="Huang Y."/>
            <person name="Saxena R.K."/>
            <person name="Ji Y."/>
            <person name="Li M."/>
            <person name="Yan X."/>
            <person name="He Y."/>
            <person name="Liu Y."/>
            <person name="Wang X."/>
            <person name="Xiang C."/>
            <person name="Varshney R.K."/>
            <person name="Ding H."/>
            <person name="Gao S."/>
            <person name="Zong X."/>
        </authorList>
    </citation>
    <scope>NUCLEOTIDE SEQUENCE [LARGE SCALE GENOMIC DNA]</scope>
    <source>
        <strain evidence="7 8">cv. Zhongwan 6</strain>
    </source>
</reference>
<evidence type="ECO:0000259" key="6">
    <source>
        <dbReference type="Pfam" id="PF03470"/>
    </source>
</evidence>
<dbReference type="InterPro" id="IPR005380">
    <property type="entry name" value="XS_domain"/>
</dbReference>
<proteinExistence type="predicted"/>
<sequence>MYRKSQHTRESDLKYYQRRYFNELKDDYYKLEIYDSIIRCPFCLNKDYYSLSDLLRHASRIAGDLHGETVKEIAKHSALERYLDFKISDDKSHVRNVDTDKSHVRNVDTDKSLHVNSAKDKLPRVNVVDDKSLNVCIDKAQSVNANAVKDRSLDVDIAKNKSAIDIVNTAEDEFVWPWMVVLANNVTNYDPKSGKYIGKSHKKIKDDLYAKGFQPPKVTALWNNKGQTPFVIVEFGKEWDGFNNALKLESSFEADRCGKRDYMDLRERGDKLFGWMARRDDYNFRDIVGKHLRDNGDLKTVSGKEAEDNRKALKLVSGLANTLKQKNKELEQTASKYDEASVFLTKVMDQKEEMLEHFNKEISNMRNAERNYVENVTKDHEKAMLELEARRNELMSREKNLQKRQADNHNERDRLYHEKKNNEMAIAEQQKADNKMMRLAEEHQKEKEKLHKKIHDLERGLDAKQALELEVERLRGAFHVMNHIGETDLEEKKKLDEIKMDLREKEEELEGVEDLQQTLVILERKTNDELQDARKKLISWIGCPQNTSRVIISVKRMGDLDVKPFVEASKRKFPAEGNGKAAQRKLAEERKMKALEWCSQWDEYVRDSSWHPYKIVTDKEGNPKEILDENDEKLKSLRDELGDEVYDSVATALKELNEYNPSGRYPVPELWNFREGRKASLKEGVAHLMRQWKLSKQKRA</sequence>
<dbReference type="EMBL" id="JAMSHJ010000005">
    <property type="protein sequence ID" value="KAI5413434.1"/>
    <property type="molecule type" value="Genomic_DNA"/>
</dbReference>
<name>A0A9D4X4G3_PEA</name>
<evidence type="ECO:0000259" key="4">
    <source>
        <dbReference type="Pfam" id="PF03468"/>
    </source>
</evidence>
<evidence type="ECO:0000256" key="2">
    <source>
        <dbReference type="ARBA" id="ARBA00023158"/>
    </source>
</evidence>
<keyword evidence="8" id="KW-1185">Reference proteome</keyword>
<dbReference type="Gramene" id="Psat05G0785800-T1">
    <property type="protein sequence ID" value="KAI5413434.1"/>
    <property type="gene ID" value="KIW84_057858"/>
</dbReference>
<dbReference type="AlphaFoldDB" id="A0A9D4X4G3"/>
<evidence type="ECO:0008006" key="9">
    <source>
        <dbReference type="Google" id="ProtNLM"/>
    </source>
</evidence>
<evidence type="ECO:0000256" key="1">
    <source>
        <dbReference type="ARBA" id="ARBA00023054"/>
    </source>
</evidence>
<comment type="caution">
    <text evidence="7">The sequence shown here is derived from an EMBL/GenBank/DDBJ whole genome shotgun (WGS) entry which is preliminary data.</text>
</comment>
<dbReference type="Gene3D" id="3.30.70.2890">
    <property type="entry name" value="XS domain"/>
    <property type="match status" value="1"/>
</dbReference>
<dbReference type="Proteomes" id="UP001058974">
    <property type="component" value="Chromosome 5"/>
</dbReference>
<protein>
    <recommendedName>
        <fullName evidence="9">XH/XS domain-containing protein</fullName>
    </recommendedName>
</protein>
<dbReference type="OrthoDB" id="1892195at2759"/>
<accession>A0A9D4X4G3</accession>
<dbReference type="Pfam" id="PF03468">
    <property type="entry name" value="XS"/>
    <property type="match status" value="1"/>
</dbReference>
<feature type="domain" description="Factor of DNA methylation 1-5/IDN2" evidence="5">
    <location>
        <begin position="555"/>
        <end position="698"/>
    </location>
</feature>
<feature type="coiled-coil region" evidence="3">
    <location>
        <begin position="313"/>
        <end position="532"/>
    </location>
</feature>
<organism evidence="7 8">
    <name type="scientific">Pisum sativum</name>
    <name type="common">Garden pea</name>
    <name type="synonym">Lathyrus oleraceus</name>
    <dbReference type="NCBI Taxonomy" id="3888"/>
    <lineage>
        <taxon>Eukaryota</taxon>
        <taxon>Viridiplantae</taxon>
        <taxon>Streptophyta</taxon>
        <taxon>Embryophyta</taxon>
        <taxon>Tracheophyta</taxon>
        <taxon>Spermatophyta</taxon>
        <taxon>Magnoliopsida</taxon>
        <taxon>eudicotyledons</taxon>
        <taxon>Gunneridae</taxon>
        <taxon>Pentapetalae</taxon>
        <taxon>rosids</taxon>
        <taxon>fabids</taxon>
        <taxon>Fabales</taxon>
        <taxon>Fabaceae</taxon>
        <taxon>Papilionoideae</taxon>
        <taxon>50 kb inversion clade</taxon>
        <taxon>NPAAA clade</taxon>
        <taxon>Hologalegina</taxon>
        <taxon>IRL clade</taxon>
        <taxon>Fabeae</taxon>
        <taxon>Lathyrus</taxon>
    </lineage>
</organism>
<feature type="domain" description="XS" evidence="4">
    <location>
        <begin position="171"/>
        <end position="283"/>
    </location>
</feature>
<gene>
    <name evidence="7" type="ORF">KIW84_057858</name>
</gene>
<dbReference type="InterPro" id="IPR005381">
    <property type="entry name" value="Znf-XS_domain"/>
</dbReference>
<evidence type="ECO:0000313" key="8">
    <source>
        <dbReference type="Proteomes" id="UP001058974"/>
    </source>
</evidence>
<dbReference type="PANTHER" id="PTHR21596:SF23">
    <property type="entry name" value="FACTOR OF DNA METHYLATION 4"/>
    <property type="match status" value="1"/>
</dbReference>
<evidence type="ECO:0000313" key="7">
    <source>
        <dbReference type="EMBL" id="KAI5413434.1"/>
    </source>
</evidence>
<dbReference type="Pfam" id="PF03469">
    <property type="entry name" value="XH"/>
    <property type="match status" value="1"/>
</dbReference>